<dbReference type="InterPro" id="IPR050953">
    <property type="entry name" value="N4_N6_ade-DNA_methylase"/>
</dbReference>
<comment type="similarity">
    <text evidence="1">Belongs to the N(4)/N(6)-methyltransferase family.</text>
</comment>
<dbReference type="PRINTS" id="PR00507">
    <property type="entry name" value="N12N6MTFRASE"/>
</dbReference>
<dbReference type="GO" id="GO:0003677">
    <property type="term" value="F:DNA binding"/>
    <property type="evidence" value="ECO:0007669"/>
    <property type="project" value="InterPro"/>
</dbReference>
<evidence type="ECO:0000256" key="8">
    <source>
        <dbReference type="SAM" id="MobiDB-lite"/>
    </source>
</evidence>
<keyword evidence="5" id="KW-0949">S-adenosyl-L-methionine</keyword>
<keyword evidence="6" id="KW-0680">Restriction system</keyword>
<evidence type="ECO:0000313" key="13">
    <source>
        <dbReference type="EMBL" id="BCE79483.1"/>
    </source>
</evidence>
<evidence type="ECO:0000259" key="10">
    <source>
        <dbReference type="Pfam" id="PF07669"/>
    </source>
</evidence>
<dbReference type="InterPro" id="IPR029063">
    <property type="entry name" value="SAM-dependent_MTases_sf"/>
</dbReference>
<dbReference type="Pfam" id="PF18135">
    <property type="entry name" value="Type_ISP_C"/>
    <property type="match status" value="1"/>
</dbReference>
<evidence type="ECO:0000256" key="2">
    <source>
        <dbReference type="ARBA" id="ARBA00011900"/>
    </source>
</evidence>
<keyword evidence="4" id="KW-0808">Transferase</keyword>
<dbReference type="PANTHER" id="PTHR33841">
    <property type="entry name" value="DNA METHYLTRANSFERASE YEEA-RELATED"/>
    <property type="match status" value="1"/>
</dbReference>
<dbReference type="EMBL" id="AP023098">
    <property type="protein sequence ID" value="BCE79483.1"/>
    <property type="molecule type" value="Genomic_DNA"/>
</dbReference>
<dbReference type="GO" id="GO:0032259">
    <property type="term" value="P:methylation"/>
    <property type="evidence" value="ECO:0007669"/>
    <property type="project" value="UniProtKB-KW"/>
</dbReference>
<name>A0A810BVS1_9BRAD</name>
<dbReference type="EC" id="2.1.1.72" evidence="2"/>
<dbReference type="GO" id="GO:0009007">
    <property type="term" value="F:site-specific DNA-methyltransferase (adenine-specific) activity"/>
    <property type="evidence" value="ECO:0007669"/>
    <property type="project" value="UniProtKB-EC"/>
</dbReference>
<feature type="domain" description="Type ISP restriction-modification enzyme LLaBIII C-terminal specificity" evidence="11">
    <location>
        <begin position="662"/>
        <end position="1008"/>
    </location>
</feature>
<proteinExistence type="inferred from homology"/>
<evidence type="ECO:0000259" key="12">
    <source>
        <dbReference type="Pfam" id="PF22240"/>
    </source>
</evidence>
<feature type="domain" description="Type II methyltransferase M.TaqI-like" evidence="10">
    <location>
        <begin position="431"/>
        <end position="549"/>
    </location>
</feature>
<evidence type="ECO:0000256" key="3">
    <source>
        <dbReference type="ARBA" id="ARBA00022603"/>
    </source>
</evidence>
<gene>
    <name evidence="13" type="ORF">XF9B_09040</name>
</gene>
<evidence type="ECO:0000256" key="6">
    <source>
        <dbReference type="ARBA" id="ARBA00022747"/>
    </source>
</evidence>
<dbReference type="InterPro" id="IPR053980">
    <property type="entry name" value="ISP_coupler"/>
</dbReference>
<dbReference type="Gene3D" id="3.40.50.150">
    <property type="entry name" value="Vaccinia Virus protein VP39"/>
    <property type="match status" value="1"/>
</dbReference>
<dbReference type="PANTHER" id="PTHR33841:SF1">
    <property type="entry name" value="DNA METHYLTRANSFERASE A"/>
    <property type="match status" value="1"/>
</dbReference>
<evidence type="ECO:0000256" key="1">
    <source>
        <dbReference type="ARBA" id="ARBA00006594"/>
    </source>
</evidence>
<dbReference type="SUPFAM" id="SSF53335">
    <property type="entry name" value="S-adenosyl-L-methionine-dependent methyltransferases"/>
    <property type="match status" value="1"/>
</dbReference>
<dbReference type="Pfam" id="PF02384">
    <property type="entry name" value="N6_Mtase"/>
    <property type="match status" value="1"/>
</dbReference>
<accession>A0A810BVS1</accession>
<feature type="region of interest" description="Disordered" evidence="8">
    <location>
        <begin position="452"/>
        <end position="471"/>
    </location>
</feature>
<feature type="domain" description="DNA methylase adenine-specific" evidence="9">
    <location>
        <begin position="284"/>
        <end position="388"/>
    </location>
</feature>
<protein>
    <recommendedName>
        <fullName evidence="2">site-specific DNA-methyltransferase (adenine-specific)</fullName>
        <ecNumber evidence="2">2.1.1.72</ecNumber>
    </recommendedName>
</protein>
<feature type="domain" description="Type ISP restriction-modification enzyme coupler" evidence="12">
    <location>
        <begin position="164"/>
        <end position="276"/>
    </location>
</feature>
<evidence type="ECO:0000256" key="7">
    <source>
        <dbReference type="ARBA" id="ARBA00047942"/>
    </source>
</evidence>
<evidence type="ECO:0000259" key="11">
    <source>
        <dbReference type="Pfam" id="PF18135"/>
    </source>
</evidence>
<dbReference type="AlphaFoldDB" id="A0A810BVS1"/>
<comment type="catalytic activity">
    <reaction evidence="7">
        <text>a 2'-deoxyadenosine in DNA + S-adenosyl-L-methionine = an N(6)-methyl-2'-deoxyadenosine in DNA + S-adenosyl-L-homocysteine + H(+)</text>
        <dbReference type="Rhea" id="RHEA:15197"/>
        <dbReference type="Rhea" id="RHEA-COMP:12418"/>
        <dbReference type="Rhea" id="RHEA-COMP:12419"/>
        <dbReference type="ChEBI" id="CHEBI:15378"/>
        <dbReference type="ChEBI" id="CHEBI:57856"/>
        <dbReference type="ChEBI" id="CHEBI:59789"/>
        <dbReference type="ChEBI" id="CHEBI:90615"/>
        <dbReference type="ChEBI" id="CHEBI:90616"/>
        <dbReference type="EC" id="2.1.1.72"/>
    </reaction>
</comment>
<dbReference type="Pfam" id="PF22240">
    <property type="entry name" value="ISP_coupler"/>
    <property type="match status" value="1"/>
</dbReference>
<dbReference type="InterPro" id="IPR011639">
    <property type="entry name" value="MethylTrfase_TaqI-like_dom"/>
</dbReference>
<reference evidence="13" key="1">
    <citation type="submission" date="2020-05" db="EMBL/GenBank/DDBJ databases">
        <title>Complete genome sequence of Bradyrhizobium diazoefficiens XF9 isolated from soybean nodule.</title>
        <authorList>
            <person name="Noda R."/>
            <person name="Kakizaki K."/>
            <person name="Minamisawa K."/>
        </authorList>
    </citation>
    <scope>NUCLEOTIDE SEQUENCE</scope>
    <source>
        <strain evidence="13">XF9</strain>
    </source>
</reference>
<dbReference type="InterPro" id="IPR041635">
    <property type="entry name" value="Type_ISP_LLaBIII_C"/>
</dbReference>
<evidence type="ECO:0000256" key="4">
    <source>
        <dbReference type="ARBA" id="ARBA00022679"/>
    </source>
</evidence>
<dbReference type="InterPro" id="IPR002052">
    <property type="entry name" value="DNA_methylase_N6_adenine_CS"/>
</dbReference>
<sequence length="1031" mass="118374">MSQLLIHQYLNGLSDLRKASGSTREGVVSEAFKDLLKGYGRSHDLIFIPQYELPKQDGKPRWVDGALVYDLRVPFGYWEAKDEEDDLDKEIAAKFRRGYPRDNIIFEDSKTAVLIQHGNEVTRCPVNDTDKLPYLLDLFFKYERPEIADFRKAVTQFQTDLPAVLEALRGMIEKAQKDNLAFCNGANKFLKHAQETINPAVTGEDVREMLIQHILTEEIFSKVFDEDDFHHQNNVAKELYALEGLFFTGALKKNTLKGLEPYYNAIRATAHQIATHTEKQTFLKVIYEGFYKVYNKKAADRLGVIYTPNEIVKFMVESTDWLCQKHFGKSLIDRDVQILDPATGTGTFICELLEHFRGQKGKLTHKYKEELHANEVAILPYYVANLNIEATYAAIMGQYEEFPNLCFVDTLDNVGGLGIRAGHQHDLFGAMSEENVARIKRQNGRKISVVIGNPPYNANQQNENDNNKNRTYPRIDERIKDTYIELSTAQKTKAYDMYTRFFRWASDRLHDDGVLAFISNRSFIDSRTMDGFRRAVAAEYSDIYVVDLGGDVRANPKLSGTRHNVFGIQTGVAISFLVKRRLKKGQTHTCAIRYVRRPEMETAEEKLSWLEQAQLSGLALESVRPDAKANWIDQSDNDFDLLIGIADKKTKGGKVKAQEKAVFKLYSNGVNTARDEWVFDLDADHLRKKAKFLISKFNDTAKDVRGLKGKALTDRLDRSIKWSEGLVSRLGEAPILRPKMPIEDLLYRPYQTLKFFCDPIFSDRLTSVHKSMFGERFEQRIPVIAFSGSGSSKPFQVLAVSGLFSFDLLEKTQAISRYRFVENERIDNVTDWALKQFRAHYATEGKNSRTGITKDAIFHYVYGVLHDPVYRAKYAQNLKRDFPRIPFYRNFSNWAEWGEKLMALHIGYATLRPWKLKRVDVSDKRSRNANLSPRPSLRADKESGVIVLDAETQLTGIPPEAWTYKLGNRSALEWILDQYKEAKPRDPTIQSKFDTYRFADHKDTVIDLLMRVTRVSVETMKIVEAMKSEPR</sequence>
<keyword evidence="3" id="KW-0489">Methyltransferase</keyword>
<dbReference type="PROSITE" id="PS00092">
    <property type="entry name" value="N6_MTASE"/>
    <property type="match status" value="1"/>
</dbReference>
<dbReference type="InterPro" id="IPR003356">
    <property type="entry name" value="DNA_methylase_A-5"/>
</dbReference>
<organism evidence="13">
    <name type="scientific">Bradyrhizobium diazoefficiens</name>
    <dbReference type="NCBI Taxonomy" id="1355477"/>
    <lineage>
        <taxon>Bacteria</taxon>
        <taxon>Pseudomonadati</taxon>
        <taxon>Pseudomonadota</taxon>
        <taxon>Alphaproteobacteria</taxon>
        <taxon>Hyphomicrobiales</taxon>
        <taxon>Nitrobacteraceae</taxon>
        <taxon>Bradyrhizobium</taxon>
    </lineage>
</organism>
<dbReference type="Pfam" id="PF07669">
    <property type="entry name" value="Eco57I"/>
    <property type="match status" value="1"/>
</dbReference>
<evidence type="ECO:0000256" key="5">
    <source>
        <dbReference type="ARBA" id="ARBA00022691"/>
    </source>
</evidence>
<dbReference type="REBASE" id="461209">
    <property type="entry name" value="BdiXF9ORF9040P"/>
</dbReference>
<dbReference type="GO" id="GO:0008170">
    <property type="term" value="F:N-methyltransferase activity"/>
    <property type="evidence" value="ECO:0007669"/>
    <property type="project" value="InterPro"/>
</dbReference>
<evidence type="ECO:0000259" key="9">
    <source>
        <dbReference type="Pfam" id="PF02384"/>
    </source>
</evidence>
<dbReference type="GO" id="GO:0009307">
    <property type="term" value="P:DNA restriction-modification system"/>
    <property type="evidence" value="ECO:0007669"/>
    <property type="project" value="UniProtKB-KW"/>
</dbReference>